<evidence type="ECO:0000313" key="2">
    <source>
        <dbReference type="EMBL" id="KAF6842644.1"/>
    </source>
</evidence>
<evidence type="ECO:0000313" key="3">
    <source>
        <dbReference type="Proteomes" id="UP000639643"/>
    </source>
</evidence>
<name>A0A8H6NU84_9PEZI</name>
<keyword evidence="3" id="KW-1185">Reference proteome</keyword>
<organism evidence="2 3">
    <name type="scientific">Colletotrichum musicola</name>
    <dbReference type="NCBI Taxonomy" id="2175873"/>
    <lineage>
        <taxon>Eukaryota</taxon>
        <taxon>Fungi</taxon>
        <taxon>Dikarya</taxon>
        <taxon>Ascomycota</taxon>
        <taxon>Pezizomycotina</taxon>
        <taxon>Sordariomycetes</taxon>
        <taxon>Hypocreomycetidae</taxon>
        <taxon>Glomerellales</taxon>
        <taxon>Glomerellaceae</taxon>
        <taxon>Colletotrichum</taxon>
        <taxon>Colletotrichum orchidearum species complex</taxon>
    </lineage>
</organism>
<reference evidence="2" key="1">
    <citation type="journal article" date="2020" name="Phytopathology">
        <title>Genome Sequence Resources of Colletotrichum truncatum, C. plurivorum, C. musicola, and C. sojae: Four Species Pathogenic to Soybean (Glycine max).</title>
        <authorList>
            <person name="Rogerio F."/>
            <person name="Boufleur T.R."/>
            <person name="Ciampi-Guillardi M."/>
            <person name="Sukno S.A."/>
            <person name="Thon M.R."/>
            <person name="Massola Junior N.S."/>
            <person name="Baroncelli R."/>
        </authorList>
    </citation>
    <scope>NUCLEOTIDE SEQUENCE</scope>
    <source>
        <strain evidence="2">LFN0074</strain>
    </source>
</reference>
<comment type="caution">
    <text evidence="2">The sequence shown here is derived from an EMBL/GenBank/DDBJ whole genome shotgun (WGS) entry which is preliminary data.</text>
</comment>
<sequence>MTLNHALPGGALPPGGVADADDVVMSSQSRASSRRETPAGAGGRGQLLLAARRQEPTSHRQRPRARLTSWRSKLDGCPATFMHQASCPQIQNSCSASVGSIPPTVHPTIEWASASPSSQTRTPASRTCSVAAAGRAVGGGTACRFTAGRSKTAFDGHLAAFNSCALNSDVALSISHHSNACLAPLMKEASLVDGPTACRSSSVRGRVSQTDQSPRSQGPAQTSLDGDVTGDRDGFELCCSLQLKLQFLQLLAKPHPLPFSSSELQRSHVSGRGSKGLWQVRIVYSERRSARAARDDVVASDKKPPKRGVQLEQGVGSQPSTHSHLIEQDASEPDRASRRQDQDYGQGRWAGPSERQALGLVERVRESGRELWPVAMAKMERKPCELPICPSRSPAHPSKSHVFGPGLAPCVKRFTSAKTPAFKHASGHDVLVSNRQEVSAPGEQQRSIRTTIATAPFCAKRVSRPSSQDMTRQPRNAVAWALKSHNFFVHSSDVAGPRQRLHMQMHRARGQPPERQRALEDEHVGARDQETELGCHGGRVETTAAVGAMESKASRSQTECQQQLSFGGQGAAGQAGRYANSPLISWTATVMRVVRTSCLSSEARRSSWHGKADDGQRRAMM</sequence>
<feature type="region of interest" description="Disordered" evidence="1">
    <location>
        <begin position="291"/>
        <end position="353"/>
    </location>
</feature>
<dbReference type="EMBL" id="WIGM01000064">
    <property type="protein sequence ID" value="KAF6842644.1"/>
    <property type="molecule type" value="Genomic_DNA"/>
</dbReference>
<feature type="compositionally biased region" description="Low complexity" evidence="1">
    <location>
        <begin position="1"/>
        <end position="18"/>
    </location>
</feature>
<feature type="compositionally biased region" description="Polar residues" evidence="1">
    <location>
        <begin position="200"/>
        <end position="224"/>
    </location>
</feature>
<feature type="region of interest" description="Disordered" evidence="1">
    <location>
        <begin position="1"/>
        <end position="45"/>
    </location>
</feature>
<dbReference type="AlphaFoldDB" id="A0A8H6NU84"/>
<feature type="region of interest" description="Disordered" evidence="1">
    <location>
        <begin position="200"/>
        <end position="227"/>
    </location>
</feature>
<feature type="region of interest" description="Disordered" evidence="1">
    <location>
        <begin position="602"/>
        <end position="621"/>
    </location>
</feature>
<gene>
    <name evidence="2" type="ORF">CMUS01_02895</name>
</gene>
<accession>A0A8H6NU84</accession>
<feature type="compositionally biased region" description="Basic and acidic residues" evidence="1">
    <location>
        <begin position="324"/>
        <end position="342"/>
    </location>
</feature>
<protein>
    <submittedName>
        <fullName evidence="2">Uncharacterized protein</fullName>
    </submittedName>
</protein>
<feature type="compositionally biased region" description="Basic and acidic residues" evidence="1">
    <location>
        <begin position="291"/>
        <end position="303"/>
    </location>
</feature>
<dbReference type="Proteomes" id="UP000639643">
    <property type="component" value="Unassembled WGS sequence"/>
</dbReference>
<proteinExistence type="predicted"/>
<evidence type="ECO:0000256" key="1">
    <source>
        <dbReference type="SAM" id="MobiDB-lite"/>
    </source>
</evidence>